<protein>
    <recommendedName>
        <fullName evidence="4">Glycosyltransferase RgtA/B/C/D-like domain-containing protein</fullName>
    </recommendedName>
</protein>
<evidence type="ECO:0000313" key="3">
    <source>
        <dbReference type="Proteomes" id="UP000005824"/>
    </source>
</evidence>
<feature type="transmembrane region" description="Helical" evidence="1">
    <location>
        <begin position="478"/>
        <end position="497"/>
    </location>
</feature>
<comment type="caution">
    <text evidence="2">The sequence shown here is derived from an EMBL/GenBank/DDBJ whole genome shotgun (WGS) entry which is preliminary data.</text>
</comment>
<feature type="transmembrane region" description="Helical" evidence="1">
    <location>
        <begin position="230"/>
        <end position="249"/>
    </location>
</feature>
<feature type="transmembrane region" description="Helical" evidence="1">
    <location>
        <begin position="16"/>
        <end position="36"/>
    </location>
</feature>
<keyword evidence="1" id="KW-0472">Membrane</keyword>
<dbReference type="InParanoid" id="B4D3W8"/>
<dbReference type="AlphaFoldDB" id="B4D3W8"/>
<dbReference type="RefSeq" id="WP_006980931.1">
    <property type="nucleotide sequence ID" value="NZ_ABVL01000010.1"/>
</dbReference>
<evidence type="ECO:0000256" key="1">
    <source>
        <dbReference type="SAM" id="Phobius"/>
    </source>
</evidence>
<dbReference type="EMBL" id="ABVL01000010">
    <property type="protein sequence ID" value="EDY18948.1"/>
    <property type="molecule type" value="Genomic_DNA"/>
</dbReference>
<feature type="transmembrane region" description="Helical" evidence="1">
    <location>
        <begin position="125"/>
        <end position="143"/>
    </location>
</feature>
<keyword evidence="3" id="KW-1185">Reference proteome</keyword>
<dbReference type="Proteomes" id="UP000005824">
    <property type="component" value="Unassembled WGS sequence"/>
</dbReference>
<accession>B4D3W8</accession>
<gene>
    <name evidence="2" type="ORF">CfE428DRAFT_3606</name>
</gene>
<reference evidence="2 3" key="1">
    <citation type="journal article" date="2011" name="J. Bacteriol.">
        <title>Genome sequence of Chthoniobacter flavus Ellin428, an aerobic heterotrophic soil bacterium.</title>
        <authorList>
            <person name="Kant R."/>
            <person name="van Passel M.W."/>
            <person name="Palva A."/>
            <person name="Lucas S."/>
            <person name="Lapidus A."/>
            <person name="Glavina Del Rio T."/>
            <person name="Dalin E."/>
            <person name="Tice H."/>
            <person name="Bruce D."/>
            <person name="Goodwin L."/>
            <person name="Pitluck S."/>
            <person name="Larimer F.W."/>
            <person name="Land M.L."/>
            <person name="Hauser L."/>
            <person name="Sangwan P."/>
            <person name="de Vos W.M."/>
            <person name="Janssen P.H."/>
            <person name="Smidt H."/>
        </authorList>
    </citation>
    <scope>NUCLEOTIDE SEQUENCE [LARGE SCALE GENOMIC DNA]</scope>
    <source>
        <strain evidence="2 3">Ellin428</strain>
    </source>
</reference>
<organism evidence="2 3">
    <name type="scientific">Chthoniobacter flavus Ellin428</name>
    <dbReference type="NCBI Taxonomy" id="497964"/>
    <lineage>
        <taxon>Bacteria</taxon>
        <taxon>Pseudomonadati</taxon>
        <taxon>Verrucomicrobiota</taxon>
        <taxon>Spartobacteria</taxon>
        <taxon>Chthoniobacterales</taxon>
        <taxon>Chthoniobacteraceae</taxon>
        <taxon>Chthoniobacter</taxon>
    </lineage>
</organism>
<feature type="transmembrane region" description="Helical" evidence="1">
    <location>
        <begin position="449"/>
        <end position="472"/>
    </location>
</feature>
<sequence length="558" mass="62826">MGAPQQLDQEAKPSYLRVYTFLFHVSWIVILGFAAWRRFSLPAPPLADRDIWGYLSPALAKLVGDPFTQSEGRAFVYPGFLYLLLRAFHSLNAVTVAQHILGLGTGLLFLANWRTARRLFPCSPIPAFAHDLFGLVLLAIFLLCGQSTFSEHHLRPEGIAPFFAILGFGFIIRFLLAKYVDAQPTRALWYGGASIAVAFFIPLLKPSYSLTAILTTLPVWWHLFDRREKFLRRFAMAVIPMCAAWLLLWMPNERYAENDARRLTFLPASLFTIHAPQIRTQLANDLAANDPAVPYSHEQLQSILTLLDHEIELSRPTVRHGFAPLGFNPDYLLYEDSFCRKLADILHTRPERAAFYHFYFRRTWRQQPGAMLHKVGAQLALFYNLNCPVYEHGSGTMARTYAETAEFLSEPNRFPLVARVPAAAQYVATLHAFDGAKSDTHRHKFLNKVVMPFLASSYLPGMLLALLTIGWILADAELRATCGLFAVVVAVGYAYNLGNNVAIALFHTLGVGRYSHVQLVTTLFTQGLSLWMLVEVVVHKLAHVRLPVELPDQRAATS</sequence>
<keyword evidence="1" id="KW-1133">Transmembrane helix</keyword>
<name>B4D3W8_9BACT</name>
<feature type="transmembrane region" description="Helical" evidence="1">
    <location>
        <begin position="158"/>
        <end position="176"/>
    </location>
</feature>
<proteinExistence type="predicted"/>
<feature type="transmembrane region" description="Helical" evidence="1">
    <location>
        <begin position="188"/>
        <end position="210"/>
    </location>
</feature>
<keyword evidence="1" id="KW-0812">Transmembrane</keyword>
<dbReference type="STRING" id="497964.CfE428DRAFT_3606"/>
<feature type="transmembrane region" description="Helical" evidence="1">
    <location>
        <begin position="91"/>
        <end position="113"/>
    </location>
</feature>
<evidence type="ECO:0008006" key="4">
    <source>
        <dbReference type="Google" id="ProtNLM"/>
    </source>
</evidence>
<evidence type="ECO:0000313" key="2">
    <source>
        <dbReference type="EMBL" id="EDY18948.1"/>
    </source>
</evidence>